<protein>
    <submittedName>
        <fullName evidence="2">Uncharacterized protein</fullName>
    </submittedName>
</protein>
<accession>A0A512C1W7</accession>
<feature type="transmembrane region" description="Helical" evidence="1">
    <location>
        <begin position="34"/>
        <end position="52"/>
    </location>
</feature>
<proteinExistence type="predicted"/>
<feature type="transmembrane region" description="Helical" evidence="1">
    <location>
        <begin position="180"/>
        <end position="213"/>
    </location>
</feature>
<evidence type="ECO:0000313" key="2">
    <source>
        <dbReference type="EMBL" id="GEO18169.1"/>
    </source>
</evidence>
<name>A0A512C1W7_9HYPH</name>
<organism evidence="2 3">
    <name type="scientific">Microvirga aerophila</name>
    <dbReference type="NCBI Taxonomy" id="670291"/>
    <lineage>
        <taxon>Bacteria</taxon>
        <taxon>Pseudomonadati</taxon>
        <taxon>Pseudomonadota</taxon>
        <taxon>Alphaproteobacteria</taxon>
        <taxon>Hyphomicrobiales</taxon>
        <taxon>Methylobacteriaceae</taxon>
        <taxon>Microvirga</taxon>
    </lineage>
</organism>
<comment type="caution">
    <text evidence="2">The sequence shown here is derived from an EMBL/GenBank/DDBJ whole genome shotgun (WGS) entry which is preliminary data.</text>
</comment>
<evidence type="ECO:0000256" key="1">
    <source>
        <dbReference type="SAM" id="Phobius"/>
    </source>
</evidence>
<keyword evidence="3" id="KW-1185">Reference proteome</keyword>
<dbReference type="RefSeq" id="WP_114189183.1">
    <property type="nucleotide sequence ID" value="NZ_BJYU01000161.1"/>
</dbReference>
<feature type="transmembrane region" description="Helical" evidence="1">
    <location>
        <begin position="6"/>
        <end position="27"/>
    </location>
</feature>
<dbReference type="OrthoDB" id="10000945at2"/>
<reference evidence="2 3" key="1">
    <citation type="submission" date="2019-07" db="EMBL/GenBank/DDBJ databases">
        <title>Whole genome shotgun sequence of Microvirga aerophila NBRC 106136.</title>
        <authorList>
            <person name="Hosoyama A."/>
            <person name="Uohara A."/>
            <person name="Ohji S."/>
            <person name="Ichikawa N."/>
        </authorList>
    </citation>
    <scope>NUCLEOTIDE SEQUENCE [LARGE SCALE GENOMIC DNA]</scope>
    <source>
        <strain evidence="2 3">NBRC 106136</strain>
    </source>
</reference>
<sequence>MNNDNNGAIVFLLAAILCVMLFGSAAVLSGIGTLMTIGAVLSVGCFIIWGIARLFGAMRTEVATARTDRQPWLHFFLLWPGIIGNVVVLGLAAMIWMDSSVRFKDAIQTVPYWWVPVAMMFTSLVVGLMERAHEWVPQVPGAIVAMLKGWLWFAFPPVASPVGRWREIRERRGQGEQIGVISIALSLLGALLVGILLWPLGTFLPFGIVAAIIAEVSR</sequence>
<dbReference type="EMBL" id="BJYU01000161">
    <property type="protein sequence ID" value="GEO18169.1"/>
    <property type="molecule type" value="Genomic_DNA"/>
</dbReference>
<evidence type="ECO:0000313" key="3">
    <source>
        <dbReference type="Proteomes" id="UP000321085"/>
    </source>
</evidence>
<keyword evidence="1" id="KW-0472">Membrane</keyword>
<dbReference type="Proteomes" id="UP000321085">
    <property type="component" value="Unassembled WGS sequence"/>
</dbReference>
<dbReference type="AlphaFoldDB" id="A0A512C1W7"/>
<gene>
    <name evidence="2" type="ORF">MAE02_58650</name>
</gene>
<keyword evidence="1" id="KW-1133">Transmembrane helix</keyword>
<feature type="transmembrane region" description="Helical" evidence="1">
    <location>
        <begin position="72"/>
        <end position="97"/>
    </location>
</feature>
<keyword evidence="1" id="KW-0812">Transmembrane</keyword>
<feature type="transmembrane region" description="Helical" evidence="1">
    <location>
        <begin position="109"/>
        <end position="129"/>
    </location>
</feature>